<keyword evidence="1" id="KW-1133">Transmembrane helix</keyword>
<dbReference type="Proteomes" id="UP000648482">
    <property type="component" value="Unassembled WGS sequence"/>
</dbReference>
<proteinExistence type="predicted"/>
<evidence type="ECO:0000256" key="1">
    <source>
        <dbReference type="SAM" id="Phobius"/>
    </source>
</evidence>
<reference evidence="2 3" key="1">
    <citation type="submission" date="2015-06" db="EMBL/GenBank/DDBJ databases">
        <title>Genome sequence of Pseudoalteromonas aliena.</title>
        <authorList>
            <person name="Xie B.-B."/>
            <person name="Rong J.-C."/>
            <person name="Qin Q.-L."/>
            <person name="Zhang Y.-Z."/>
        </authorList>
    </citation>
    <scope>NUCLEOTIDE SEQUENCE [LARGE SCALE GENOMIC DNA]</scope>
    <source>
        <strain evidence="2 3">SW19</strain>
    </source>
</reference>
<feature type="transmembrane region" description="Helical" evidence="1">
    <location>
        <begin position="20"/>
        <end position="40"/>
    </location>
</feature>
<name>A0ABR9E112_9GAMM</name>
<dbReference type="EMBL" id="AQGU01000025">
    <property type="protein sequence ID" value="MBE0359605.1"/>
    <property type="molecule type" value="Genomic_DNA"/>
</dbReference>
<gene>
    <name evidence="2" type="ORF">PALI_a0884</name>
</gene>
<evidence type="ECO:0000313" key="3">
    <source>
        <dbReference type="Proteomes" id="UP000648482"/>
    </source>
</evidence>
<evidence type="ECO:0000313" key="2">
    <source>
        <dbReference type="EMBL" id="MBE0359605.1"/>
    </source>
</evidence>
<keyword evidence="3" id="KW-1185">Reference proteome</keyword>
<accession>A0ABR9E112</accession>
<sequence length="61" mass="6725">MANLSLALCESRGRRKQNKIVGIIAILPIVIAIKKSFLFLKNNDIKSSSGLRLKAAITQMK</sequence>
<organism evidence="2 3">
    <name type="scientific">Pseudoalteromonas aliena SW19</name>
    <dbReference type="NCBI Taxonomy" id="1314866"/>
    <lineage>
        <taxon>Bacteria</taxon>
        <taxon>Pseudomonadati</taxon>
        <taxon>Pseudomonadota</taxon>
        <taxon>Gammaproteobacteria</taxon>
        <taxon>Alteromonadales</taxon>
        <taxon>Pseudoalteromonadaceae</taxon>
        <taxon>Pseudoalteromonas</taxon>
    </lineage>
</organism>
<comment type="caution">
    <text evidence="2">The sequence shown here is derived from an EMBL/GenBank/DDBJ whole genome shotgun (WGS) entry which is preliminary data.</text>
</comment>
<keyword evidence="1" id="KW-0812">Transmembrane</keyword>
<protein>
    <submittedName>
        <fullName evidence="2">Uncharacterized protein</fullName>
    </submittedName>
</protein>
<keyword evidence="1" id="KW-0472">Membrane</keyword>